<evidence type="ECO:0000313" key="2">
    <source>
        <dbReference type="EMBL" id="TMQ73684.1"/>
    </source>
</evidence>
<reference evidence="2 3" key="1">
    <citation type="journal article" date="2019" name="Nat. Microbiol.">
        <title>Mediterranean grassland soil C-N compound turnover is dependent on rainfall and depth, and is mediated by genomically divergent microorganisms.</title>
        <authorList>
            <person name="Diamond S."/>
            <person name="Andeer P.F."/>
            <person name="Li Z."/>
            <person name="Crits-Christoph A."/>
            <person name="Burstein D."/>
            <person name="Anantharaman K."/>
            <person name="Lane K.R."/>
            <person name="Thomas B.C."/>
            <person name="Pan C."/>
            <person name="Northen T.R."/>
            <person name="Banfield J.F."/>
        </authorList>
    </citation>
    <scope>NUCLEOTIDE SEQUENCE [LARGE SCALE GENOMIC DNA]</scope>
    <source>
        <strain evidence="2">WS_11</strain>
    </source>
</reference>
<dbReference type="SUPFAM" id="SSF50630">
    <property type="entry name" value="Acid proteases"/>
    <property type="match status" value="1"/>
</dbReference>
<accession>A0A538UCS5</accession>
<proteinExistence type="predicted"/>
<evidence type="ECO:0000313" key="3">
    <source>
        <dbReference type="Proteomes" id="UP000319771"/>
    </source>
</evidence>
<dbReference type="Pfam" id="PF13650">
    <property type="entry name" value="Asp_protease_2"/>
    <property type="match status" value="1"/>
</dbReference>
<dbReference type="Gene3D" id="2.30.42.10">
    <property type="match status" value="1"/>
</dbReference>
<dbReference type="GO" id="GO:0006508">
    <property type="term" value="P:proteolysis"/>
    <property type="evidence" value="ECO:0007669"/>
    <property type="project" value="InterPro"/>
</dbReference>
<dbReference type="SMART" id="SM00228">
    <property type="entry name" value="PDZ"/>
    <property type="match status" value="1"/>
</dbReference>
<dbReference type="Gene3D" id="2.40.70.10">
    <property type="entry name" value="Acid Proteases"/>
    <property type="match status" value="2"/>
</dbReference>
<name>A0A538UCS5_UNCEI</name>
<feature type="domain" description="PDZ" evidence="1">
    <location>
        <begin position="543"/>
        <end position="616"/>
    </location>
</feature>
<dbReference type="PROSITE" id="PS50106">
    <property type="entry name" value="PDZ"/>
    <property type="match status" value="1"/>
</dbReference>
<gene>
    <name evidence="2" type="ORF">E6K81_03480</name>
</gene>
<dbReference type="Proteomes" id="UP000319771">
    <property type="component" value="Unassembled WGS sequence"/>
</dbReference>
<dbReference type="PROSITE" id="PS00141">
    <property type="entry name" value="ASP_PROTEASE"/>
    <property type="match status" value="1"/>
</dbReference>
<dbReference type="InterPro" id="IPR036034">
    <property type="entry name" value="PDZ_sf"/>
</dbReference>
<dbReference type="AlphaFoldDB" id="A0A538UCS5"/>
<organism evidence="2 3">
    <name type="scientific">Eiseniibacteriota bacterium</name>
    <dbReference type="NCBI Taxonomy" id="2212470"/>
    <lineage>
        <taxon>Bacteria</taxon>
        <taxon>Candidatus Eiseniibacteriota</taxon>
    </lineage>
</organism>
<sequence length="644" mass="68786">MTVSRRSPMSRSIPLPSRLLGALIAPVVLPLLVLTTGVPAARATITPDAAKVVDRYVAAIGGRAAVDAERSAHSKLKVSAFGFEGTLEAWNERPNKVATRTALGPFTLQEGCDGATAWRIDQNGKFSQRDGKDLEDELGSAWYENGRWLDADQGGGSVTVLSSEHDSTGSWTVLHVAAPTGRAHDLWFNTQTGLLDRSVVKSDQTTVTSVMSDYRKVDGLLRPFRQESTPQGMPGNHLVATVESLWVNPPIDPARFAPPQQNAADVKFLNGTGPARVPMAYREKHVWVKASVNGGPPEDFILDTGASVSLLDSVWAVAHGIAVEGKMQAMGAGAAGNASFAKLASIKVAGEDGQGVEIGDQKVAVLALNRFVQPFFWHGAAGLLGYDFVSRFAVQIDFDGGTLTLNDPKTFKYAGKGTGIPITMSGSIPVVKAKLDGQYEGQFRIDVGSSSTVDLHGPFVAKHGLRAKHPKSIEVMSGGFGGTFTSHLVRMKTMQIGPYAWTDPLVVLSAAETGGLASEDLAGNIGNEILDRFICTLDYDHRMLYLEPGKRYAKPDRFTRAGVQVARIGDTYRAMEVVAGSAAAAAGIQEGDEVVSLDGKPIATYTQDSVSTLFERGAVGEKHTLGLMRDGKKLTLVMRLKTLI</sequence>
<dbReference type="InterPro" id="IPR021109">
    <property type="entry name" value="Peptidase_aspartic_dom_sf"/>
</dbReference>
<protein>
    <submittedName>
        <fullName evidence="2">PDZ domain-containing protein</fullName>
    </submittedName>
</protein>
<dbReference type="InterPro" id="IPR001478">
    <property type="entry name" value="PDZ"/>
</dbReference>
<comment type="caution">
    <text evidence="2">The sequence shown here is derived from an EMBL/GenBank/DDBJ whole genome shotgun (WGS) entry which is preliminary data.</text>
</comment>
<dbReference type="Pfam" id="PF13180">
    <property type="entry name" value="PDZ_2"/>
    <property type="match status" value="1"/>
</dbReference>
<dbReference type="InterPro" id="IPR001969">
    <property type="entry name" value="Aspartic_peptidase_AS"/>
</dbReference>
<evidence type="ECO:0000259" key="1">
    <source>
        <dbReference type="PROSITE" id="PS50106"/>
    </source>
</evidence>
<dbReference type="GO" id="GO:0004190">
    <property type="term" value="F:aspartic-type endopeptidase activity"/>
    <property type="evidence" value="ECO:0007669"/>
    <property type="project" value="InterPro"/>
</dbReference>
<dbReference type="EMBL" id="VBPB01000051">
    <property type="protein sequence ID" value="TMQ73684.1"/>
    <property type="molecule type" value="Genomic_DNA"/>
</dbReference>
<dbReference type="SUPFAM" id="SSF50156">
    <property type="entry name" value="PDZ domain-like"/>
    <property type="match status" value="1"/>
</dbReference>